<proteinExistence type="predicted"/>
<gene>
    <name evidence="1" type="ORF">E2605_11200</name>
</gene>
<evidence type="ECO:0000313" key="1">
    <source>
        <dbReference type="EMBL" id="TFD96151.1"/>
    </source>
</evidence>
<dbReference type="PANTHER" id="PTHR37841">
    <property type="entry name" value="GLR2918 PROTEIN"/>
    <property type="match status" value="1"/>
</dbReference>
<dbReference type="AlphaFoldDB" id="A0A4Y8L1K7"/>
<comment type="caution">
    <text evidence="1">The sequence shown here is derived from an EMBL/GenBank/DDBJ whole genome shotgun (WGS) entry which is preliminary data.</text>
</comment>
<protein>
    <submittedName>
        <fullName evidence="1">WG repeat-containing protein</fullName>
    </submittedName>
</protein>
<dbReference type="PANTHER" id="PTHR37841:SF1">
    <property type="entry name" value="DUF3298 DOMAIN-CONTAINING PROTEIN"/>
    <property type="match status" value="1"/>
</dbReference>
<accession>A0A4Y8L1K7</accession>
<dbReference type="EMBL" id="SOML01000006">
    <property type="protein sequence ID" value="TFD96151.1"/>
    <property type="molecule type" value="Genomic_DNA"/>
</dbReference>
<dbReference type="STRING" id="1121485.GCA_000426485_00581"/>
<dbReference type="RefSeq" id="WP_026627842.1">
    <property type="nucleotide sequence ID" value="NZ_JAWZLG010000015.1"/>
</dbReference>
<dbReference type="Pfam" id="PF14903">
    <property type="entry name" value="WG_beta_rep"/>
    <property type="match status" value="7"/>
</dbReference>
<reference evidence="1 2" key="1">
    <citation type="submission" date="2019-03" db="EMBL/GenBank/DDBJ databases">
        <title>San Antonio Military Medical Center submission to MRSN (WRAIR), pending publication.</title>
        <authorList>
            <person name="Blyth D.M."/>
            <person name="Mccarthy S.L."/>
            <person name="Schall S.E."/>
            <person name="Stam J.A."/>
            <person name="Ong A.C."/>
            <person name="Mcgann P.T."/>
        </authorList>
    </citation>
    <scope>NUCLEOTIDE SEQUENCE [LARGE SCALE GENOMIC DNA]</scope>
    <source>
        <strain evidence="1 2">MRSN571793</strain>
    </source>
</reference>
<keyword evidence="2" id="KW-1185">Reference proteome</keyword>
<dbReference type="InterPro" id="IPR032774">
    <property type="entry name" value="WG_beta_rep"/>
</dbReference>
<dbReference type="Proteomes" id="UP000297861">
    <property type="component" value="Unassembled WGS sequence"/>
</dbReference>
<evidence type="ECO:0000313" key="2">
    <source>
        <dbReference type="Proteomes" id="UP000297861"/>
    </source>
</evidence>
<organism evidence="1 2">
    <name type="scientific">Dysgonomonas capnocytophagoides</name>
    <dbReference type="NCBI Taxonomy" id="45254"/>
    <lineage>
        <taxon>Bacteria</taxon>
        <taxon>Pseudomonadati</taxon>
        <taxon>Bacteroidota</taxon>
        <taxon>Bacteroidia</taxon>
        <taxon>Bacteroidales</taxon>
        <taxon>Dysgonomonadaceae</taxon>
        <taxon>Dysgonomonas</taxon>
    </lineage>
</organism>
<sequence length="443" mass="50529">MKYVLFIFLLFASVFFTDAQSVKKYGVVNLEGEIIVPLIYEKILPFENGYARVIRRERYGLIDSSGKEILECKYQDIRDILTDRIVIKLNNKYGVIDFRGNVIISFDQSRIVTLTNGFFLAYESITCGVYDNNGNITVPFSNNILVPFSGDRSLLFSVDSFRQNTKMIDYRNNEIPAFTNKRIRDLGNGYLGISQPQKGIYKVVDINGREINPQVQLDDSQTFVGEYLRYSIDGKLGLINIRGEQILAPVYKRIFDFNDGYAKVLKDSTRFGDNQYGVVDTAGREVIRCMYDGIGEFSDDRIMAFAEQKYGYLDEKGRVVIPFEYDEGNSFQDHMAIVAKARHYGVIDTFGRIVLPFEYDDIKYLGASVFAVFRNGKWVIIDKTKHQLGSAEYDSVGKSYANKYIAVSVNRKWGVLDYSGKVVLPFEYSAVDNYGDDVFVVGK</sequence>
<dbReference type="OrthoDB" id="1114334at2"/>
<name>A0A4Y8L1K7_9BACT</name>